<comment type="caution">
    <text evidence="1">The sequence shown here is derived from an EMBL/GenBank/DDBJ whole genome shotgun (WGS) entry which is preliminary data.</text>
</comment>
<reference evidence="1" key="1">
    <citation type="submission" date="2019-08" db="EMBL/GenBank/DDBJ databases">
        <authorList>
            <person name="Kucharzyk K."/>
            <person name="Murdoch R.W."/>
            <person name="Higgins S."/>
            <person name="Loffler F."/>
        </authorList>
    </citation>
    <scope>NUCLEOTIDE SEQUENCE</scope>
</reference>
<dbReference type="EMBL" id="VSSQ01054669">
    <property type="protein sequence ID" value="MPN08606.1"/>
    <property type="molecule type" value="Genomic_DNA"/>
</dbReference>
<accession>A0A645F4Q0</accession>
<gene>
    <name evidence="1" type="ORF">SDC9_155890</name>
</gene>
<evidence type="ECO:0000313" key="1">
    <source>
        <dbReference type="EMBL" id="MPN08606.1"/>
    </source>
</evidence>
<name>A0A645F4Q0_9ZZZZ</name>
<organism evidence="1">
    <name type="scientific">bioreactor metagenome</name>
    <dbReference type="NCBI Taxonomy" id="1076179"/>
    <lineage>
        <taxon>unclassified sequences</taxon>
        <taxon>metagenomes</taxon>
        <taxon>ecological metagenomes</taxon>
    </lineage>
</organism>
<dbReference type="AlphaFoldDB" id="A0A645F4Q0"/>
<protein>
    <submittedName>
        <fullName evidence="1">Uncharacterized protein</fullName>
    </submittedName>
</protein>
<sequence length="111" mass="12780">MRAPSSIDEELPLEINDCVAILVALTTSTHDWHREVFQSVLSDLLGQIRILPSVIDNVRCLLERELSVPYCPQWRVSEMEYERRKRLVFLCLRDINGAIDNALNAGQFEHS</sequence>
<proteinExistence type="predicted"/>